<organism evidence="2 3">
    <name type="scientific">Puccinia graminis f. sp. tritici (strain CRL 75-36-700-3 / race SCCL)</name>
    <name type="common">Black stem rust fungus</name>
    <dbReference type="NCBI Taxonomy" id="418459"/>
    <lineage>
        <taxon>Eukaryota</taxon>
        <taxon>Fungi</taxon>
        <taxon>Dikarya</taxon>
        <taxon>Basidiomycota</taxon>
        <taxon>Pucciniomycotina</taxon>
        <taxon>Pucciniomycetes</taxon>
        <taxon>Pucciniales</taxon>
        <taxon>Pucciniaceae</taxon>
        <taxon>Puccinia</taxon>
    </lineage>
</organism>
<dbReference type="VEuPathDB" id="FungiDB:PGTG_08852"/>
<dbReference type="InParanoid" id="E3KEC3"/>
<reference key="1">
    <citation type="submission" date="2007-01" db="EMBL/GenBank/DDBJ databases">
        <title>The Genome Sequence of Puccinia graminis f. sp. tritici Strain CRL 75-36-700-3.</title>
        <authorList>
            <consortium name="The Broad Institute Genome Sequencing Platform"/>
            <person name="Birren B."/>
            <person name="Lander E."/>
            <person name="Galagan J."/>
            <person name="Nusbaum C."/>
            <person name="Devon K."/>
            <person name="Cuomo C."/>
            <person name="Jaffe D."/>
            <person name="Butler J."/>
            <person name="Alvarez P."/>
            <person name="Gnerre S."/>
            <person name="Grabherr M."/>
            <person name="Mauceli E."/>
            <person name="Brockman W."/>
            <person name="Young S."/>
            <person name="LaButti K."/>
            <person name="Sykes S."/>
            <person name="DeCaprio D."/>
            <person name="Crawford M."/>
            <person name="Koehrsen M."/>
            <person name="Engels R."/>
            <person name="Montgomery P."/>
            <person name="Pearson M."/>
            <person name="Howarth C."/>
            <person name="Larson L."/>
            <person name="White J."/>
            <person name="Zeng Q."/>
            <person name="Kodira C."/>
            <person name="Yandava C."/>
            <person name="Alvarado L."/>
            <person name="O'Leary S."/>
            <person name="Szabo L."/>
            <person name="Dean R."/>
            <person name="Schein J."/>
        </authorList>
    </citation>
    <scope>NUCLEOTIDE SEQUENCE</scope>
    <source>
        <strain>CRL 75-36-700-3</strain>
    </source>
</reference>
<dbReference type="RefSeq" id="XP_003327075.1">
    <property type="nucleotide sequence ID" value="XM_003327027.2"/>
</dbReference>
<dbReference type="KEGG" id="pgr:PGTG_08852"/>
<evidence type="ECO:0000313" key="3">
    <source>
        <dbReference type="Proteomes" id="UP000008783"/>
    </source>
</evidence>
<keyword evidence="3" id="KW-1185">Reference proteome</keyword>
<dbReference type="EMBL" id="DS178283">
    <property type="protein sequence ID" value="EFP82656.1"/>
    <property type="molecule type" value="Genomic_DNA"/>
</dbReference>
<evidence type="ECO:0000313" key="2">
    <source>
        <dbReference type="EMBL" id="EFP82656.1"/>
    </source>
</evidence>
<dbReference type="GeneID" id="10530039"/>
<dbReference type="Proteomes" id="UP000008783">
    <property type="component" value="Unassembled WGS sequence"/>
</dbReference>
<gene>
    <name evidence="2" type="ORF">PGTG_08852</name>
</gene>
<accession>E3KEC3</accession>
<name>E3KEC3_PUCGT</name>
<protein>
    <submittedName>
        <fullName evidence="2">Uncharacterized protein</fullName>
    </submittedName>
</protein>
<dbReference type="HOGENOM" id="CLU_2198261_0_0_1"/>
<proteinExistence type="predicted"/>
<dbReference type="AlphaFoldDB" id="E3KEC3"/>
<evidence type="ECO:0000256" key="1">
    <source>
        <dbReference type="SAM" id="MobiDB-lite"/>
    </source>
</evidence>
<reference evidence="3" key="2">
    <citation type="journal article" date="2011" name="Proc. Natl. Acad. Sci. U.S.A.">
        <title>Obligate biotrophy features unraveled by the genomic analysis of rust fungi.</title>
        <authorList>
            <person name="Duplessis S."/>
            <person name="Cuomo C.A."/>
            <person name="Lin Y.-C."/>
            <person name="Aerts A."/>
            <person name="Tisserant E."/>
            <person name="Veneault-Fourrey C."/>
            <person name="Joly D.L."/>
            <person name="Hacquard S."/>
            <person name="Amselem J."/>
            <person name="Cantarel B.L."/>
            <person name="Chiu R."/>
            <person name="Coutinho P.M."/>
            <person name="Feau N."/>
            <person name="Field M."/>
            <person name="Frey P."/>
            <person name="Gelhaye E."/>
            <person name="Goldberg J."/>
            <person name="Grabherr M.G."/>
            <person name="Kodira C.D."/>
            <person name="Kohler A."/>
            <person name="Kuees U."/>
            <person name="Lindquist E.A."/>
            <person name="Lucas S.M."/>
            <person name="Mago R."/>
            <person name="Mauceli E."/>
            <person name="Morin E."/>
            <person name="Murat C."/>
            <person name="Pangilinan J.L."/>
            <person name="Park R."/>
            <person name="Pearson M."/>
            <person name="Quesneville H."/>
            <person name="Rouhier N."/>
            <person name="Sakthikumar S."/>
            <person name="Salamov A.A."/>
            <person name="Schmutz J."/>
            <person name="Selles B."/>
            <person name="Shapiro H."/>
            <person name="Tanguay P."/>
            <person name="Tuskan G.A."/>
            <person name="Henrissat B."/>
            <person name="Van de Peer Y."/>
            <person name="Rouze P."/>
            <person name="Ellis J.G."/>
            <person name="Dodds P.N."/>
            <person name="Schein J.E."/>
            <person name="Zhong S."/>
            <person name="Hamelin R.C."/>
            <person name="Grigoriev I.V."/>
            <person name="Szabo L.J."/>
            <person name="Martin F."/>
        </authorList>
    </citation>
    <scope>NUCLEOTIDE SEQUENCE [LARGE SCALE GENOMIC DNA]</scope>
    <source>
        <strain evidence="3">CRL 75-36-700-3 / race SCCL</strain>
    </source>
</reference>
<sequence length="108" mass="12016">MQSLSYKSSASQLTQVTAHHRREGRQVLSSYCRTLTLREGFRTNSSGQVDDRLRIPNTNIPSGRGIGVSGVRAQGVSNESSIKFLNYLLSIHWCQPPPETHVKILPIP</sequence>
<feature type="compositionally biased region" description="Polar residues" evidence="1">
    <location>
        <begin position="1"/>
        <end position="17"/>
    </location>
</feature>
<feature type="region of interest" description="Disordered" evidence="1">
    <location>
        <begin position="1"/>
        <end position="22"/>
    </location>
</feature>